<dbReference type="InterPro" id="IPR006913">
    <property type="entry name" value="CENP-V/GFA"/>
</dbReference>
<evidence type="ECO:0000313" key="7">
    <source>
        <dbReference type="Proteomes" id="UP000283269"/>
    </source>
</evidence>
<dbReference type="GO" id="GO:0046872">
    <property type="term" value="F:metal ion binding"/>
    <property type="evidence" value="ECO:0007669"/>
    <property type="project" value="UniProtKB-KW"/>
</dbReference>
<evidence type="ECO:0000256" key="1">
    <source>
        <dbReference type="ARBA" id="ARBA00005495"/>
    </source>
</evidence>
<dbReference type="PROSITE" id="PS51891">
    <property type="entry name" value="CENP_V_GFA"/>
    <property type="match status" value="2"/>
</dbReference>
<comment type="caution">
    <text evidence="6">The sequence shown here is derived from an EMBL/GenBank/DDBJ whole genome shotgun (WGS) entry which is preliminary data.</text>
</comment>
<keyword evidence="4" id="KW-0456">Lyase</keyword>
<proteinExistence type="inferred from homology"/>
<dbReference type="AlphaFoldDB" id="A0A409X3E7"/>
<dbReference type="STRING" id="93625.A0A409X3E7"/>
<feature type="domain" description="CENP-V/GFA" evidence="5">
    <location>
        <begin position="181"/>
        <end position="287"/>
    </location>
</feature>
<dbReference type="EMBL" id="NHYD01002737">
    <property type="protein sequence ID" value="PPQ85277.1"/>
    <property type="molecule type" value="Genomic_DNA"/>
</dbReference>
<feature type="domain" description="CENP-V/GFA" evidence="5">
    <location>
        <begin position="7"/>
        <end position="114"/>
    </location>
</feature>
<evidence type="ECO:0000259" key="5">
    <source>
        <dbReference type="PROSITE" id="PS51891"/>
    </source>
</evidence>
<dbReference type="SUPFAM" id="SSF51316">
    <property type="entry name" value="Mss4-like"/>
    <property type="match status" value="2"/>
</dbReference>
<sequence>MSESKVYHAACLCSKVKFTLTGEPFHFVVCHCRNCKQASGSAFLANTMFKHSQLTVTQGQEAIANYADSNTLSGNTITRSFCSTCGSTLFVKPAKDHGFFITHPSLIEETVTWGNAKERAAQRTAMALDKGHYFPKESTDKALIALMGASELSGSHSLGLVLVEGEFEASPSNTMTEAKIYHAACLCAKIKFTIQGEPFHYALCSCRNCKQASGSAFSSQAFFHPHQIKITQGEDTITHYADGNNLSGNVIRRSFCASCGARLFVKPARDGIVLVHPSLVEESVDWVPKMEFHGEERPPWVKEITFDT</sequence>
<accession>A0A409X3E7</accession>
<dbReference type="InParanoid" id="A0A409X3E7"/>
<dbReference type="InterPro" id="IPR011057">
    <property type="entry name" value="Mss4-like_sf"/>
</dbReference>
<comment type="similarity">
    <text evidence="1">Belongs to the Gfa family.</text>
</comment>
<dbReference type="PANTHER" id="PTHR33337">
    <property type="entry name" value="GFA DOMAIN-CONTAINING PROTEIN"/>
    <property type="match status" value="1"/>
</dbReference>
<keyword evidence="2" id="KW-0479">Metal-binding</keyword>
<dbReference type="Gene3D" id="3.90.1590.10">
    <property type="entry name" value="glutathione-dependent formaldehyde- activating enzyme (gfa)"/>
    <property type="match status" value="2"/>
</dbReference>
<dbReference type="OrthoDB" id="9985472at2759"/>
<dbReference type="PANTHER" id="PTHR33337:SF39">
    <property type="entry name" value="DUF636 DOMAIN PROTEIN (AFU_ORTHOLOGUE AFUA_6G11530)"/>
    <property type="match status" value="1"/>
</dbReference>
<keyword evidence="7" id="KW-1185">Reference proteome</keyword>
<evidence type="ECO:0000256" key="2">
    <source>
        <dbReference type="ARBA" id="ARBA00022723"/>
    </source>
</evidence>
<dbReference type="GO" id="GO:0016846">
    <property type="term" value="F:carbon-sulfur lyase activity"/>
    <property type="evidence" value="ECO:0007669"/>
    <property type="project" value="InterPro"/>
</dbReference>
<gene>
    <name evidence="6" type="ORF">CVT25_010050</name>
</gene>
<reference evidence="6 7" key="1">
    <citation type="journal article" date="2018" name="Evol. Lett.">
        <title>Horizontal gene cluster transfer increased hallucinogenic mushroom diversity.</title>
        <authorList>
            <person name="Reynolds H.T."/>
            <person name="Vijayakumar V."/>
            <person name="Gluck-Thaler E."/>
            <person name="Korotkin H.B."/>
            <person name="Matheny P.B."/>
            <person name="Slot J.C."/>
        </authorList>
    </citation>
    <scope>NUCLEOTIDE SEQUENCE [LARGE SCALE GENOMIC DNA]</scope>
    <source>
        <strain evidence="6 7">2631</strain>
    </source>
</reference>
<dbReference type="Proteomes" id="UP000283269">
    <property type="component" value="Unassembled WGS sequence"/>
</dbReference>
<organism evidence="6 7">
    <name type="scientific">Psilocybe cyanescens</name>
    <dbReference type="NCBI Taxonomy" id="93625"/>
    <lineage>
        <taxon>Eukaryota</taxon>
        <taxon>Fungi</taxon>
        <taxon>Dikarya</taxon>
        <taxon>Basidiomycota</taxon>
        <taxon>Agaricomycotina</taxon>
        <taxon>Agaricomycetes</taxon>
        <taxon>Agaricomycetidae</taxon>
        <taxon>Agaricales</taxon>
        <taxon>Agaricineae</taxon>
        <taxon>Strophariaceae</taxon>
        <taxon>Psilocybe</taxon>
    </lineage>
</organism>
<dbReference type="Pfam" id="PF04828">
    <property type="entry name" value="GFA"/>
    <property type="match status" value="2"/>
</dbReference>
<evidence type="ECO:0000313" key="6">
    <source>
        <dbReference type="EMBL" id="PPQ85277.1"/>
    </source>
</evidence>
<evidence type="ECO:0000256" key="4">
    <source>
        <dbReference type="ARBA" id="ARBA00023239"/>
    </source>
</evidence>
<name>A0A409X3E7_PSICY</name>
<keyword evidence="3" id="KW-0862">Zinc</keyword>
<protein>
    <recommendedName>
        <fullName evidence="5">CENP-V/GFA domain-containing protein</fullName>
    </recommendedName>
</protein>
<evidence type="ECO:0000256" key="3">
    <source>
        <dbReference type="ARBA" id="ARBA00022833"/>
    </source>
</evidence>